<comment type="caution">
    <text evidence="1">The sequence shown here is derived from an EMBL/GenBank/DDBJ whole genome shotgun (WGS) entry which is preliminary data.</text>
</comment>
<dbReference type="RefSeq" id="WP_133578149.1">
    <property type="nucleotide sequence ID" value="NZ_SNYC01000008.1"/>
</dbReference>
<reference evidence="1 2" key="1">
    <citation type="submission" date="2019-03" db="EMBL/GenBank/DDBJ databases">
        <title>Genomic Encyclopedia of Archaeal and Bacterial Type Strains, Phase II (KMG-II): from individual species to whole genera.</title>
        <authorList>
            <person name="Goeker M."/>
        </authorList>
    </citation>
    <scope>NUCLEOTIDE SEQUENCE [LARGE SCALE GENOMIC DNA]</scope>
    <source>
        <strain evidence="1 2">DSM 19035</strain>
    </source>
</reference>
<keyword evidence="2" id="KW-1185">Reference proteome</keyword>
<dbReference type="EMBL" id="SNYC01000008">
    <property type="protein sequence ID" value="TDQ06704.1"/>
    <property type="molecule type" value="Genomic_DNA"/>
</dbReference>
<evidence type="ECO:0000313" key="2">
    <source>
        <dbReference type="Proteomes" id="UP000295620"/>
    </source>
</evidence>
<protein>
    <submittedName>
        <fullName evidence="1">Uncharacterized protein</fullName>
    </submittedName>
</protein>
<gene>
    <name evidence="1" type="ORF">ATK78_4363</name>
</gene>
<organism evidence="1 2">
    <name type="scientific">Pedobacter metabolipauper</name>
    <dbReference type="NCBI Taxonomy" id="425513"/>
    <lineage>
        <taxon>Bacteria</taxon>
        <taxon>Pseudomonadati</taxon>
        <taxon>Bacteroidota</taxon>
        <taxon>Sphingobacteriia</taxon>
        <taxon>Sphingobacteriales</taxon>
        <taxon>Sphingobacteriaceae</taxon>
        <taxon>Pedobacter</taxon>
    </lineage>
</organism>
<sequence>MEQFRIEVASEGQGYFFNVKPIGGHRYEIYKEEDKIGTIQLDGQDHEHCTTIDCKVDLPLLNAIREGILTHESSPL</sequence>
<accession>A0A4R6ST77</accession>
<evidence type="ECO:0000313" key="1">
    <source>
        <dbReference type="EMBL" id="TDQ06704.1"/>
    </source>
</evidence>
<name>A0A4R6ST77_9SPHI</name>
<dbReference type="AlphaFoldDB" id="A0A4R6ST77"/>
<dbReference type="Proteomes" id="UP000295620">
    <property type="component" value="Unassembled WGS sequence"/>
</dbReference>
<dbReference type="OrthoDB" id="769970at2"/>
<proteinExistence type="predicted"/>